<gene>
    <name evidence="1" type="ORF">KIW84_054476</name>
</gene>
<dbReference type="EMBL" id="JAMSHJ010000005">
    <property type="protein sequence ID" value="KAI5408654.1"/>
    <property type="molecule type" value="Genomic_DNA"/>
</dbReference>
<proteinExistence type="predicted"/>
<dbReference type="Proteomes" id="UP001058974">
    <property type="component" value="Chromosome 5"/>
</dbReference>
<reference evidence="1 2" key="1">
    <citation type="journal article" date="2022" name="Nat. Genet.">
        <title>Improved pea reference genome and pan-genome highlight genomic features and evolutionary characteristics.</title>
        <authorList>
            <person name="Yang T."/>
            <person name="Liu R."/>
            <person name="Luo Y."/>
            <person name="Hu S."/>
            <person name="Wang D."/>
            <person name="Wang C."/>
            <person name="Pandey M.K."/>
            <person name="Ge S."/>
            <person name="Xu Q."/>
            <person name="Li N."/>
            <person name="Li G."/>
            <person name="Huang Y."/>
            <person name="Saxena R.K."/>
            <person name="Ji Y."/>
            <person name="Li M."/>
            <person name="Yan X."/>
            <person name="He Y."/>
            <person name="Liu Y."/>
            <person name="Wang X."/>
            <person name="Xiang C."/>
            <person name="Varshney R.K."/>
            <person name="Ding H."/>
            <person name="Gao S."/>
            <person name="Zong X."/>
        </authorList>
    </citation>
    <scope>NUCLEOTIDE SEQUENCE [LARGE SCALE GENOMIC DNA]</scope>
    <source>
        <strain evidence="1 2">cv. Zhongwan 6</strain>
    </source>
</reference>
<dbReference type="Gramene" id="Psat05G0447600-T1">
    <property type="protein sequence ID" value="KAI5408654.1"/>
    <property type="gene ID" value="KIW84_054476"/>
</dbReference>
<comment type="caution">
    <text evidence="1">The sequence shown here is derived from an EMBL/GenBank/DDBJ whole genome shotgun (WGS) entry which is preliminary data.</text>
</comment>
<keyword evidence="2" id="KW-1185">Reference proteome</keyword>
<evidence type="ECO:0000313" key="2">
    <source>
        <dbReference type="Proteomes" id="UP001058974"/>
    </source>
</evidence>
<protein>
    <submittedName>
        <fullName evidence="1">Uncharacterized protein</fullName>
    </submittedName>
</protein>
<evidence type="ECO:0000313" key="1">
    <source>
        <dbReference type="EMBL" id="KAI5408654.1"/>
    </source>
</evidence>
<accession>A0A9D5AID1</accession>
<sequence>MLVSTCRTIGKSGHPMKLHIKAMHWSQSQDKLQPFCNMTTGQKNKINNKERSIILKQQLKWDRALETFNWFIAPCPSAIRARPRTPSTLSSALARAFASNSTAVKQEFIQHSIIKPSNSTGQPEDCSSAGVNVEKVCEKVSSNLEHVPLLTKGFAAYKFYRFCCRCGPATYNTASSDINPTVTMPNDSLFAGFRFDRKKFGADTARFQKNADTSTTGLSLNNLVDKTPSDLLDIGQNTSYSRNINFPARSINLNSPISKYAENSCDKSSVRDDMFNFSLDPHSLKSAQIQPSQNQIATGFHDNPTINSESSNPAVLHDDVCPSLTLPVDSPDSSRNNVSFKNPPSFLNDFITNTGQMVDQFKHEYSALDCQKLKAKF</sequence>
<dbReference type="AlphaFoldDB" id="A0A9D5AID1"/>
<organism evidence="1 2">
    <name type="scientific">Pisum sativum</name>
    <name type="common">Garden pea</name>
    <name type="synonym">Lathyrus oleraceus</name>
    <dbReference type="NCBI Taxonomy" id="3888"/>
    <lineage>
        <taxon>Eukaryota</taxon>
        <taxon>Viridiplantae</taxon>
        <taxon>Streptophyta</taxon>
        <taxon>Embryophyta</taxon>
        <taxon>Tracheophyta</taxon>
        <taxon>Spermatophyta</taxon>
        <taxon>Magnoliopsida</taxon>
        <taxon>eudicotyledons</taxon>
        <taxon>Gunneridae</taxon>
        <taxon>Pentapetalae</taxon>
        <taxon>rosids</taxon>
        <taxon>fabids</taxon>
        <taxon>Fabales</taxon>
        <taxon>Fabaceae</taxon>
        <taxon>Papilionoideae</taxon>
        <taxon>50 kb inversion clade</taxon>
        <taxon>NPAAA clade</taxon>
        <taxon>Hologalegina</taxon>
        <taxon>IRL clade</taxon>
        <taxon>Fabeae</taxon>
        <taxon>Lathyrus</taxon>
    </lineage>
</organism>
<name>A0A9D5AID1_PEA</name>